<organism evidence="9 10">
    <name type="scientific">Polypedilum vanderplanki</name>
    <name type="common">Sleeping chironomid midge</name>
    <dbReference type="NCBI Taxonomy" id="319348"/>
    <lineage>
        <taxon>Eukaryota</taxon>
        <taxon>Metazoa</taxon>
        <taxon>Ecdysozoa</taxon>
        <taxon>Arthropoda</taxon>
        <taxon>Hexapoda</taxon>
        <taxon>Insecta</taxon>
        <taxon>Pterygota</taxon>
        <taxon>Neoptera</taxon>
        <taxon>Endopterygota</taxon>
        <taxon>Diptera</taxon>
        <taxon>Nematocera</taxon>
        <taxon>Chironomoidea</taxon>
        <taxon>Chironomidae</taxon>
        <taxon>Chironominae</taxon>
        <taxon>Polypedilum</taxon>
        <taxon>Polypedilum</taxon>
    </lineage>
</organism>
<comment type="caution">
    <text evidence="9">The sequence shown here is derived from an EMBL/GenBank/DDBJ whole genome shotgun (WGS) entry which is preliminary data.</text>
</comment>
<dbReference type="EMBL" id="JADBJN010000001">
    <property type="protein sequence ID" value="KAG5682706.1"/>
    <property type="molecule type" value="Genomic_DNA"/>
</dbReference>
<keyword evidence="7" id="KW-0732">Signal</keyword>
<evidence type="ECO:0000259" key="8">
    <source>
        <dbReference type="Pfam" id="PF20520"/>
    </source>
</evidence>
<gene>
    <name evidence="9" type="ORF">PVAND_012040</name>
</gene>
<feature type="domain" description="V-type proton ATPase subunit S1/VOA1 transmembrane" evidence="8">
    <location>
        <begin position="324"/>
        <end position="358"/>
    </location>
</feature>
<dbReference type="PANTHER" id="PTHR12471:SF4">
    <property type="entry name" value="AGAP001624-PA"/>
    <property type="match status" value="1"/>
</dbReference>
<evidence type="ECO:0000256" key="1">
    <source>
        <dbReference type="ARBA" id="ARBA00004167"/>
    </source>
</evidence>
<evidence type="ECO:0000256" key="3">
    <source>
        <dbReference type="ARBA" id="ARBA00022692"/>
    </source>
</evidence>
<evidence type="ECO:0000313" key="10">
    <source>
        <dbReference type="Proteomes" id="UP001107558"/>
    </source>
</evidence>
<keyword evidence="4 6" id="KW-1133">Transmembrane helix</keyword>
<dbReference type="GO" id="GO:0030641">
    <property type="term" value="P:regulation of cellular pH"/>
    <property type="evidence" value="ECO:0007669"/>
    <property type="project" value="TreeGrafter"/>
</dbReference>
<comment type="similarity">
    <text evidence="2">Belongs to the vacuolar ATPase subunit S1 family.</text>
</comment>
<proteinExistence type="inferred from homology"/>
<protein>
    <recommendedName>
        <fullName evidence="8">V-type proton ATPase subunit S1/VOA1 transmembrane domain-containing protein</fullName>
    </recommendedName>
</protein>
<feature type="chain" id="PRO_5039910430" description="V-type proton ATPase subunit S1/VOA1 transmembrane domain-containing protein" evidence="7">
    <location>
        <begin position="20"/>
        <end position="371"/>
    </location>
</feature>
<evidence type="ECO:0000256" key="2">
    <source>
        <dbReference type="ARBA" id="ARBA00009037"/>
    </source>
</evidence>
<sequence length="371" mass="42929">MNSQIFIVFLLSIVCMASCHHTGPYILFGFENFNQFNISALQRMDNSELHKIYQNVSKILIFIKNKEIRLTSKDFPKLSKCIENNEHLYLPQEFLPSDPSQFNENVEIIKLSEFESFQDTQIFDFFYEAQNKYGKGKVLGILANNYQIKRHKRDLTNEFETTTKAPEKSAKIHFDVKDNILFYTYNTPKLIFKNEGGNVHVLEKFKSVEAAYNEDKSIQTLTVNYIIDNKDFSLKFLFGINSGIWKFEYVELDMGNTKEVLKIYENIPSGPIGKYSYGCNKVLVFKNQQNTIHLQLQNVQIQRFLKPDSAMSFGPVIDCIGIVSLGTFYGVFISGFLVFILSIGIGAIMNIRSSDRIENSHTNNLFYYFEE</sequence>
<feature type="transmembrane region" description="Helical" evidence="6">
    <location>
        <begin position="328"/>
        <end position="351"/>
    </location>
</feature>
<name>A0A9J6CKD9_POLVA</name>
<dbReference type="OrthoDB" id="9985059at2759"/>
<evidence type="ECO:0000256" key="4">
    <source>
        <dbReference type="ARBA" id="ARBA00022989"/>
    </source>
</evidence>
<keyword evidence="3 6" id="KW-0812">Transmembrane</keyword>
<dbReference type="GO" id="GO:0001671">
    <property type="term" value="F:ATPase activator activity"/>
    <property type="evidence" value="ECO:0007669"/>
    <property type="project" value="TreeGrafter"/>
</dbReference>
<evidence type="ECO:0000256" key="6">
    <source>
        <dbReference type="SAM" id="Phobius"/>
    </source>
</evidence>
<evidence type="ECO:0000313" key="9">
    <source>
        <dbReference type="EMBL" id="KAG5682706.1"/>
    </source>
</evidence>
<dbReference type="InterPro" id="IPR046756">
    <property type="entry name" value="VAS1/VOA1_TM"/>
</dbReference>
<evidence type="ECO:0000256" key="5">
    <source>
        <dbReference type="ARBA" id="ARBA00023136"/>
    </source>
</evidence>
<accession>A0A9J6CKD9</accession>
<dbReference type="PANTHER" id="PTHR12471">
    <property type="entry name" value="VACUOLAR ATP SYNTHASE SUBUNIT S1"/>
    <property type="match status" value="1"/>
</dbReference>
<reference evidence="9" key="1">
    <citation type="submission" date="2021-03" db="EMBL/GenBank/DDBJ databases">
        <title>Chromosome level genome of the anhydrobiotic midge Polypedilum vanderplanki.</title>
        <authorList>
            <person name="Yoshida Y."/>
            <person name="Kikawada T."/>
            <person name="Gusev O."/>
        </authorList>
    </citation>
    <scope>NUCLEOTIDE SEQUENCE</scope>
    <source>
        <strain evidence="9">NIAS01</strain>
        <tissue evidence="9">Whole body or cell culture</tissue>
    </source>
</reference>
<dbReference type="Gene3D" id="2.40.160.110">
    <property type="match status" value="1"/>
</dbReference>
<dbReference type="AlphaFoldDB" id="A0A9J6CKD9"/>
<dbReference type="Proteomes" id="UP001107558">
    <property type="component" value="Chromosome 1"/>
</dbReference>
<keyword evidence="10" id="KW-1185">Reference proteome</keyword>
<keyword evidence="5 6" id="KW-0472">Membrane</keyword>
<comment type="subcellular location">
    <subcellularLocation>
        <location evidence="1">Membrane</location>
        <topology evidence="1">Single-pass membrane protein</topology>
    </subcellularLocation>
</comment>
<feature type="signal peptide" evidence="7">
    <location>
        <begin position="1"/>
        <end position="19"/>
    </location>
</feature>
<evidence type="ECO:0000256" key="7">
    <source>
        <dbReference type="SAM" id="SignalP"/>
    </source>
</evidence>
<dbReference type="Pfam" id="PF20520">
    <property type="entry name" value="Ac45-VOA1_TM"/>
    <property type="match status" value="1"/>
</dbReference>
<dbReference type="InterPro" id="IPR008388">
    <property type="entry name" value="Ac45_acc_su"/>
</dbReference>
<dbReference type="GO" id="GO:0033176">
    <property type="term" value="C:proton-transporting V-type ATPase complex"/>
    <property type="evidence" value="ECO:0007669"/>
    <property type="project" value="TreeGrafter"/>
</dbReference>